<evidence type="ECO:0000256" key="1">
    <source>
        <dbReference type="SAM" id="MobiDB-lite"/>
    </source>
</evidence>
<evidence type="ECO:0000313" key="3">
    <source>
        <dbReference type="Proteomes" id="UP001196413"/>
    </source>
</evidence>
<dbReference type="EMBL" id="JAHQIW010006392">
    <property type="protein sequence ID" value="KAJ1369039.1"/>
    <property type="molecule type" value="Genomic_DNA"/>
</dbReference>
<comment type="caution">
    <text evidence="2">The sequence shown here is derived from an EMBL/GenBank/DDBJ whole genome shotgun (WGS) entry which is preliminary data.</text>
</comment>
<feature type="region of interest" description="Disordered" evidence="1">
    <location>
        <begin position="62"/>
        <end position="88"/>
    </location>
</feature>
<dbReference type="Proteomes" id="UP001196413">
    <property type="component" value="Unassembled WGS sequence"/>
</dbReference>
<proteinExistence type="predicted"/>
<protein>
    <submittedName>
        <fullName evidence="2">Uncharacterized protein</fullName>
    </submittedName>
</protein>
<gene>
    <name evidence="2" type="ORF">KIN20_030419</name>
</gene>
<dbReference type="AlphaFoldDB" id="A0AAD5R3Y8"/>
<evidence type="ECO:0000313" key="2">
    <source>
        <dbReference type="EMBL" id="KAJ1369039.1"/>
    </source>
</evidence>
<sequence>MKLLRKWKIYINEYKKSGICTALFKRNFLWASSLQKMEQLSLSVTFMIDLHETTEKPKSVVKPMVKDPPLTGSAQKTTARASPGRASKETVLAKNDDLDTRTTLRSPPNEADKLRVKMALTVRCGLTVGSVHTHIARIDWATQKKCPSGMSSHGRILQCQWCPEGTDVRGFDFVH</sequence>
<name>A0AAD5R3Y8_PARTN</name>
<reference evidence="2" key="1">
    <citation type="submission" date="2021-06" db="EMBL/GenBank/DDBJ databases">
        <title>Parelaphostrongylus tenuis whole genome reference sequence.</title>
        <authorList>
            <person name="Garwood T.J."/>
            <person name="Larsen P.A."/>
            <person name="Fountain-Jones N.M."/>
            <person name="Garbe J.R."/>
            <person name="Macchietto M.G."/>
            <person name="Kania S.A."/>
            <person name="Gerhold R.W."/>
            <person name="Richards J.E."/>
            <person name="Wolf T.M."/>
        </authorList>
    </citation>
    <scope>NUCLEOTIDE SEQUENCE</scope>
    <source>
        <strain evidence="2">MNPRO001-30</strain>
        <tissue evidence="2">Meninges</tissue>
    </source>
</reference>
<accession>A0AAD5R3Y8</accession>
<keyword evidence="3" id="KW-1185">Reference proteome</keyword>
<organism evidence="2 3">
    <name type="scientific">Parelaphostrongylus tenuis</name>
    <name type="common">Meningeal worm</name>
    <dbReference type="NCBI Taxonomy" id="148309"/>
    <lineage>
        <taxon>Eukaryota</taxon>
        <taxon>Metazoa</taxon>
        <taxon>Ecdysozoa</taxon>
        <taxon>Nematoda</taxon>
        <taxon>Chromadorea</taxon>
        <taxon>Rhabditida</taxon>
        <taxon>Rhabditina</taxon>
        <taxon>Rhabditomorpha</taxon>
        <taxon>Strongyloidea</taxon>
        <taxon>Metastrongylidae</taxon>
        <taxon>Parelaphostrongylus</taxon>
    </lineage>
</organism>